<comment type="caution">
    <text evidence="1">The sequence shown here is derived from an EMBL/GenBank/DDBJ whole genome shotgun (WGS) entry which is preliminary data.</text>
</comment>
<dbReference type="AlphaFoldDB" id="X1R0N5"/>
<dbReference type="EMBL" id="BARW01008907">
    <property type="protein sequence ID" value="GAI74083.1"/>
    <property type="molecule type" value="Genomic_DNA"/>
</dbReference>
<evidence type="ECO:0008006" key="2">
    <source>
        <dbReference type="Google" id="ProtNLM"/>
    </source>
</evidence>
<name>X1R0N5_9ZZZZ</name>
<sequence>MKWSHLLNLIGNEPIFNSSVLLTGPVNSTDIRRQLSRWVCTGRLIQIRKGLYMLSDTYRKKTPHPFLIANMMKRASYVSLQSALAYYGLIPEYVPYVTSVTTGRPETISSSIGNYIFKHIKTAWFHSYKKIELGEGQSVFVAGPEKALLDLLYLTPGSDDLNYQNELRLQNLETLDFIQLTHLAQESKSQKILRAIKNIALLVQK</sequence>
<evidence type="ECO:0000313" key="1">
    <source>
        <dbReference type="EMBL" id="GAI74083.1"/>
    </source>
</evidence>
<gene>
    <name evidence="1" type="ORF">S12H4_18098</name>
</gene>
<reference evidence="1" key="1">
    <citation type="journal article" date="2014" name="Front. Microbiol.">
        <title>High frequency of phylogenetically diverse reductive dehalogenase-homologous genes in deep subseafloor sedimentary metagenomes.</title>
        <authorList>
            <person name="Kawai M."/>
            <person name="Futagami T."/>
            <person name="Toyoda A."/>
            <person name="Takaki Y."/>
            <person name="Nishi S."/>
            <person name="Hori S."/>
            <person name="Arai W."/>
            <person name="Tsubouchi T."/>
            <person name="Morono Y."/>
            <person name="Uchiyama I."/>
            <person name="Ito T."/>
            <person name="Fujiyama A."/>
            <person name="Inagaki F."/>
            <person name="Takami H."/>
        </authorList>
    </citation>
    <scope>NUCLEOTIDE SEQUENCE</scope>
    <source>
        <strain evidence="1">Expedition CK06-06</strain>
    </source>
</reference>
<organism evidence="1">
    <name type="scientific">marine sediment metagenome</name>
    <dbReference type="NCBI Taxonomy" id="412755"/>
    <lineage>
        <taxon>unclassified sequences</taxon>
        <taxon>metagenomes</taxon>
        <taxon>ecological metagenomes</taxon>
    </lineage>
</organism>
<protein>
    <recommendedName>
        <fullName evidence="2">AbiEi antitoxin C-terminal domain-containing protein</fullName>
    </recommendedName>
</protein>
<proteinExistence type="predicted"/>
<accession>X1R0N5</accession>